<feature type="transmembrane region" description="Helical" evidence="5">
    <location>
        <begin position="218"/>
        <end position="234"/>
    </location>
</feature>
<feature type="transmembrane region" description="Helical" evidence="5">
    <location>
        <begin position="420"/>
        <end position="437"/>
    </location>
</feature>
<name>A0A850QBX6_9BURK</name>
<dbReference type="GO" id="GO:0016874">
    <property type="term" value="F:ligase activity"/>
    <property type="evidence" value="ECO:0007669"/>
    <property type="project" value="UniProtKB-KW"/>
</dbReference>
<evidence type="ECO:0000256" key="3">
    <source>
        <dbReference type="ARBA" id="ARBA00022989"/>
    </source>
</evidence>
<dbReference type="AlphaFoldDB" id="A0A850QBX6"/>
<evidence type="ECO:0000256" key="1">
    <source>
        <dbReference type="ARBA" id="ARBA00004141"/>
    </source>
</evidence>
<feature type="domain" description="O-antigen ligase-related" evidence="6">
    <location>
        <begin position="205"/>
        <end position="369"/>
    </location>
</feature>
<sequence length="443" mass="49929">MTQDSAFYSSLTALPDHSGSSWRRTLPQQVMAWLPVTLFFPVGIMYAGILLFYIALIVAGGWRENWLRLQQHPLLRPVLLLSAVSLTIALFQSRPAEIENEFWPGLGHYQTYLFLLPFLMLPAGAWQRRAVRLFLGAAVVAATLFVLNFFHLLPDNRLFHSYAMYLGNKSILLGILLAIAAGWMLHELFLYKEHRWLRILMLMYVVAALIFLSKTRTASLIFACFVLLMICRNFRWSWRSMLFIGVLAAGLAAGCKLAAGLPRPASCVINQVQAPPWELAQIRMLCTIQQVKDFSEGRKSTDDDGMRAEIYRITAGLIMEKPWSGHGIASWVPNYRQRAQGLSSASMTTPHNDYLLYATELGMPGVLALLWIWIRQLLIAHGMRHHPDLQVREKAMLLAMLTVAMLVGAMFNAILRDAVFGLAFMILLPLPLAGIQAEKNGRC</sequence>
<evidence type="ECO:0000313" key="8">
    <source>
        <dbReference type="Proteomes" id="UP000588051"/>
    </source>
</evidence>
<proteinExistence type="predicted"/>
<feature type="transmembrane region" description="Helical" evidence="5">
    <location>
        <begin position="171"/>
        <end position="189"/>
    </location>
</feature>
<feature type="transmembrane region" description="Helical" evidence="5">
    <location>
        <begin position="74"/>
        <end position="94"/>
    </location>
</feature>
<feature type="transmembrane region" description="Helical" evidence="5">
    <location>
        <begin position="241"/>
        <end position="259"/>
    </location>
</feature>
<dbReference type="Pfam" id="PF04932">
    <property type="entry name" value="Wzy_C"/>
    <property type="match status" value="1"/>
</dbReference>
<dbReference type="PANTHER" id="PTHR37422">
    <property type="entry name" value="TEICHURONIC ACID BIOSYNTHESIS PROTEIN TUAE"/>
    <property type="match status" value="1"/>
</dbReference>
<keyword evidence="8" id="KW-1185">Reference proteome</keyword>
<dbReference type="PANTHER" id="PTHR37422:SF13">
    <property type="entry name" value="LIPOPOLYSACCHARIDE BIOSYNTHESIS PROTEIN PA4999-RELATED"/>
    <property type="match status" value="1"/>
</dbReference>
<keyword evidence="2 5" id="KW-0812">Transmembrane</keyword>
<feature type="transmembrane region" description="Helical" evidence="5">
    <location>
        <begin position="196"/>
        <end position="212"/>
    </location>
</feature>
<keyword evidence="4 5" id="KW-0472">Membrane</keyword>
<comment type="subcellular location">
    <subcellularLocation>
        <location evidence="1">Membrane</location>
        <topology evidence="1">Multi-pass membrane protein</topology>
    </subcellularLocation>
</comment>
<keyword evidence="7" id="KW-0436">Ligase</keyword>
<protein>
    <submittedName>
        <fullName evidence="7">O-antigen ligase family protein</fullName>
    </submittedName>
</protein>
<evidence type="ECO:0000256" key="5">
    <source>
        <dbReference type="SAM" id="Phobius"/>
    </source>
</evidence>
<evidence type="ECO:0000313" key="7">
    <source>
        <dbReference type="EMBL" id="NVO77071.1"/>
    </source>
</evidence>
<reference evidence="7 8" key="1">
    <citation type="submission" date="2020-06" db="EMBL/GenBank/DDBJ databases">
        <authorList>
            <person name="Qiu C."/>
            <person name="Liu Z."/>
        </authorList>
    </citation>
    <scope>NUCLEOTIDE SEQUENCE [LARGE SCALE GENOMIC DNA]</scope>
    <source>
        <strain evidence="7 8">EM 1</strain>
    </source>
</reference>
<comment type="caution">
    <text evidence="7">The sequence shown here is derived from an EMBL/GenBank/DDBJ whole genome shotgun (WGS) entry which is preliminary data.</text>
</comment>
<keyword evidence="3 5" id="KW-1133">Transmembrane helix</keyword>
<evidence type="ECO:0000259" key="6">
    <source>
        <dbReference type="Pfam" id="PF04932"/>
    </source>
</evidence>
<dbReference type="EMBL" id="JABXYJ010000002">
    <property type="protein sequence ID" value="NVO77071.1"/>
    <property type="molecule type" value="Genomic_DNA"/>
</dbReference>
<dbReference type="InterPro" id="IPR051533">
    <property type="entry name" value="WaaL-like"/>
</dbReference>
<accession>A0A850QBX6</accession>
<gene>
    <name evidence="7" type="ORF">HV832_04420</name>
</gene>
<evidence type="ECO:0000256" key="4">
    <source>
        <dbReference type="ARBA" id="ARBA00023136"/>
    </source>
</evidence>
<feature type="transmembrane region" description="Helical" evidence="5">
    <location>
        <begin position="38"/>
        <end position="62"/>
    </location>
</feature>
<organism evidence="7 8">
    <name type="scientific">Undibacterium oligocarboniphilum</name>
    <dbReference type="NCBI Taxonomy" id="666702"/>
    <lineage>
        <taxon>Bacteria</taxon>
        <taxon>Pseudomonadati</taxon>
        <taxon>Pseudomonadota</taxon>
        <taxon>Betaproteobacteria</taxon>
        <taxon>Burkholderiales</taxon>
        <taxon>Oxalobacteraceae</taxon>
        <taxon>Undibacterium</taxon>
    </lineage>
</organism>
<dbReference type="Proteomes" id="UP000588051">
    <property type="component" value="Unassembled WGS sequence"/>
</dbReference>
<dbReference type="RefSeq" id="WP_176802339.1">
    <property type="nucleotide sequence ID" value="NZ_JABXYJ010000002.1"/>
</dbReference>
<feature type="transmembrane region" description="Helical" evidence="5">
    <location>
        <begin position="354"/>
        <end position="374"/>
    </location>
</feature>
<dbReference type="GO" id="GO:0016020">
    <property type="term" value="C:membrane"/>
    <property type="evidence" value="ECO:0007669"/>
    <property type="project" value="UniProtKB-SubCell"/>
</dbReference>
<feature type="transmembrane region" description="Helical" evidence="5">
    <location>
        <begin position="133"/>
        <end position="151"/>
    </location>
</feature>
<feature type="transmembrane region" description="Helical" evidence="5">
    <location>
        <begin position="106"/>
        <end position="126"/>
    </location>
</feature>
<feature type="transmembrane region" description="Helical" evidence="5">
    <location>
        <begin position="395"/>
        <end position="414"/>
    </location>
</feature>
<dbReference type="InterPro" id="IPR007016">
    <property type="entry name" value="O-antigen_ligase-rel_domated"/>
</dbReference>
<evidence type="ECO:0000256" key="2">
    <source>
        <dbReference type="ARBA" id="ARBA00022692"/>
    </source>
</evidence>